<dbReference type="GO" id="GO:0005615">
    <property type="term" value="C:extracellular space"/>
    <property type="evidence" value="ECO:0007669"/>
    <property type="project" value="InterPro"/>
</dbReference>
<name>A0A8J4U1X7_CLAMG</name>
<dbReference type="FunFam" id="2.60.40.10:FF:000155">
    <property type="entry name" value="complement C3 isoform X1"/>
    <property type="match status" value="1"/>
</dbReference>
<dbReference type="PANTHER" id="PTHR11412:SF81">
    <property type="entry name" value="COMPLEMENT C3"/>
    <property type="match status" value="1"/>
</dbReference>
<dbReference type="Gene3D" id="2.60.40.1930">
    <property type="match status" value="3"/>
</dbReference>
<dbReference type="InterPro" id="IPR013783">
    <property type="entry name" value="Ig-like_fold"/>
</dbReference>
<dbReference type="Gene3D" id="2.20.210.20">
    <property type="match status" value="1"/>
</dbReference>
<dbReference type="Pfam" id="PF17789">
    <property type="entry name" value="MG4"/>
    <property type="match status" value="1"/>
</dbReference>
<dbReference type="Pfam" id="PF17791">
    <property type="entry name" value="MG3"/>
    <property type="match status" value="1"/>
</dbReference>
<dbReference type="InterPro" id="IPR041555">
    <property type="entry name" value="MG3"/>
</dbReference>
<dbReference type="InterPro" id="IPR011626">
    <property type="entry name" value="Alpha-macroglobulin_TED"/>
</dbReference>
<dbReference type="InterPro" id="IPR040839">
    <property type="entry name" value="MG4"/>
</dbReference>
<dbReference type="GO" id="GO:0004866">
    <property type="term" value="F:endopeptidase inhibitor activity"/>
    <property type="evidence" value="ECO:0007669"/>
    <property type="project" value="InterPro"/>
</dbReference>
<keyword evidence="3" id="KW-1015">Disulfide bond</keyword>
<sequence>IPYSKDSFSDDPLEKQYVYLQAQFPSALLEKVVLLSFQSGYIFVQTDKGIYTPGTPVYYRIFSLTPDLQPVGQTGGIYAEILNPQGIAISRETYFPKQGAISGIYHIPEVAKPGIWSLVTRFKNIRQKNFTAEFEVKEYVLPSFEVALKPSKAFLYVDDQELQVDITAKDLNGKNVDGVAFVAFGIMRDDTKIPLSASLKREQIINGAGRAVLSREIIQESFPNIADLVGSSVYVLVSVLTESGSEIVEAERRGIKIVTSPYTIQFKRTPKFFKPGMPFYVTVHVTYLDQSPAENVDVVVMPGNVRGRTKSNGMAKVAVNTQGGDRTLRITAKTRAPDMLPEKQAMNQMTAQAYTTKGGSNNYLHISVDALEQAIGDHMNIDLNFKSNVRDQDFTYLILTKGQIVKGERFKRQGQPVVTLSLPITKNLVPSFRVVAYYHIGSSEVVSDSIWVDVKDTCMGTLKLDVKESLHDKKVFEPGDEVQLIVTGDPKARVGLVAVDKAVFGLNKNRLTQTKIWDIIEKHDTGCTAGSGKDSMGVFYDAGLLFQSDKAGGTTERTVPDCSNPPKRIKRGFLDDNDDKEYINADEIVIRTQFHESWLWEYIDLPACPGNVLCESTSHTLNINFLKDSITTWQVQAISLSKTHGICVADPYEITVAKDFSVDLKLPYSAVRNEQLEVKAILHNFSNRQQKVRVEFFETEHVCSIASKKKKYRTIVTIDAKSTRAVPYVIIPMELGNHQIEVQAASDKLYDGVRKVLKVVGNVRGKDAAASLTAFVLIVLQEGGHVCATLVKGLPESSRKATEYLERRLPSLTNPYAVAMSSYALANAGKLNKEHLLQASSEDGAYWDVDGVNRFSLEATAYALLALVKAKEFEKAGKVVHWLSMQNYSYGSHESTQATIIVFQALAEYYKQVKNHQNMDLDVEVSVSGRSRPIKWSFNKDNAYLTRTDKVQLKKEINVTAKGSGAGILK</sequence>
<evidence type="ECO:0000256" key="1">
    <source>
        <dbReference type="ARBA" id="ARBA00004613"/>
    </source>
</evidence>
<evidence type="ECO:0000259" key="4">
    <source>
        <dbReference type="SMART" id="SM01359"/>
    </source>
</evidence>
<feature type="non-terminal residue" evidence="6">
    <location>
        <position position="1"/>
    </location>
</feature>
<dbReference type="Pfam" id="PF00207">
    <property type="entry name" value="A2M"/>
    <property type="match status" value="1"/>
</dbReference>
<protein>
    <submittedName>
        <fullName evidence="6">Complement C3-like</fullName>
    </submittedName>
</protein>
<evidence type="ECO:0000259" key="5">
    <source>
        <dbReference type="SMART" id="SM01360"/>
    </source>
</evidence>
<comment type="subcellular location">
    <subcellularLocation>
        <location evidence="1">Secreted</location>
    </subcellularLocation>
</comment>
<dbReference type="Gene3D" id="2.60.40.1940">
    <property type="match status" value="1"/>
</dbReference>
<dbReference type="AlphaFoldDB" id="A0A8J4U1X7"/>
<dbReference type="Gene3D" id="2.60.40.10">
    <property type="entry name" value="Immunoglobulins"/>
    <property type="match status" value="1"/>
</dbReference>
<dbReference type="InterPro" id="IPR011625">
    <property type="entry name" value="A2M_N_BRD"/>
</dbReference>
<dbReference type="InterPro" id="IPR002890">
    <property type="entry name" value="MG2"/>
</dbReference>
<reference evidence="6" key="1">
    <citation type="submission" date="2020-07" db="EMBL/GenBank/DDBJ databases">
        <title>Clarias magur genome sequencing, assembly and annotation.</title>
        <authorList>
            <person name="Kushwaha B."/>
            <person name="Kumar R."/>
            <person name="Das P."/>
            <person name="Joshi C.G."/>
            <person name="Kumar D."/>
            <person name="Nagpure N.S."/>
            <person name="Pandey M."/>
            <person name="Agarwal S."/>
            <person name="Srivastava S."/>
            <person name="Singh M."/>
            <person name="Sahoo L."/>
            <person name="Jayasankar P."/>
            <person name="Meher P.K."/>
            <person name="Koringa P.G."/>
            <person name="Iquebal M.A."/>
            <person name="Das S.P."/>
            <person name="Bit A."/>
            <person name="Patnaik S."/>
            <person name="Patel N."/>
            <person name="Shah T.M."/>
            <person name="Hinsu A."/>
            <person name="Jena J.K."/>
        </authorList>
    </citation>
    <scope>NUCLEOTIDE SEQUENCE</scope>
    <source>
        <strain evidence="6">CIFAMagur01</strain>
        <tissue evidence="6">Testis</tissue>
    </source>
</reference>
<organism evidence="6 7">
    <name type="scientific">Clarias magur</name>
    <name type="common">Asian catfish</name>
    <name type="synonym">Macropteronotus magur</name>
    <dbReference type="NCBI Taxonomy" id="1594786"/>
    <lineage>
        <taxon>Eukaryota</taxon>
        <taxon>Metazoa</taxon>
        <taxon>Chordata</taxon>
        <taxon>Craniata</taxon>
        <taxon>Vertebrata</taxon>
        <taxon>Euteleostomi</taxon>
        <taxon>Actinopterygii</taxon>
        <taxon>Neopterygii</taxon>
        <taxon>Teleostei</taxon>
        <taxon>Ostariophysi</taxon>
        <taxon>Siluriformes</taxon>
        <taxon>Clariidae</taxon>
        <taxon>Clarias</taxon>
    </lineage>
</organism>
<dbReference type="FunFam" id="2.60.40.1940:FF:000001">
    <property type="entry name" value="Complement component C3"/>
    <property type="match status" value="1"/>
</dbReference>
<dbReference type="OrthoDB" id="6359008at2759"/>
<dbReference type="InterPro" id="IPR050473">
    <property type="entry name" value="A2M/Complement_sys"/>
</dbReference>
<dbReference type="Gene3D" id="1.50.10.20">
    <property type="match status" value="1"/>
</dbReference>
<dbReference type="SMART" id="SM01360">
    <property type="entry name" value="A2M"/>
    <property type="match status" value="1"/>
</dbReference>
<dbReference type="Gene3D" id="2.20.130.20">
    <property type="match status" value="1"/>
</dbReference>
<comment type="caution">
    <text evidence="6">The sequence shown here is derived from an EMBL/GenBank/DDBJ whole genome shotgun (WGS) entry which is preliminary data.</text>
</comment>
<accession>A0A8J4U1X7</accession>
<keyword evidence="2" id="KW-0964">Secreted</keyword>
<dbReference type="EMBL" id="QNUK01000840">
    <property type="protein sequence ID" value="KAF5889239.1"/>
    <property type="molecule type" value="Genomic_DNA"/>
</dbReference>
<evidence type="ECO:0000313" key="7">
    <source>
        <dbReference type="Proteomes" id="UP000727407"/>
    </source>
</evidence>
<dbReference type="SUPFAM" id="SSF48239">
    <property type="entry name" value="Terpenoid cyclases/Protein prenyltransferases"/>
    <property type="match status" value="1"/>
</dbReference>
<dbReference type="FunFam" id="2.20.130.20:FF:000001">
    <property type="entry name" value="Complement C3"/>
    <property type="match status" value="1"/>
</dbReference>
<evidence type="ECO:0000313" key="6">
    <source>
        <dbReference type="EMBL" id="KAF5889239.1"/>
    </source>
</evidence>
<evidence type="ECO:0000256" key="3">
    <source>
        <dbReference type="ARBA" id="ARBA00023157"/>
    </source>
</evidence>
<gene>
    <name evidence="6" type="ORF">DAT39_021061</name>
</gene>
<dbReference type="Pfam" id="PF01835">
    <property type="entry name" value="MG2"/>
    <property type="match status" value="1"/>
</dbReference>
<evidence type="ECO:0000256" key="2">
    <source>
        <dbReference type="ARBA" id="ARBA00022525"/>
    </source>
</evidence>
<feature type="non-terminal residue" evidence="6">
    <location>
        <position position="970"/>
    </location>
</feature>
<dbReference type="Proteomes" id="UP000727407">
    <property type="component" value="Unassembled WGS sequence"/>
</dbReference>
<dbReference type="InterPro" id="IPR008930">
    <property type="entry name" value="Terpenoid_cyclase/PrenylTrfase"/>
</dbReference>
<dbReference type="PANTHER" id="PTHR11412">
    <property type="entry name" value="MACROGLOBULIN / COMPLEMENT"/>
    <property type="match status" value="1"/>
</dbReference>
<dbReference type="Gene3D" id="6.20.50.160">
    <property type="match status" value="1"/>
</dbReference>
<feature type="domain" description="Alpha-2-macroglobulin" evidence="5">
    <location>
        <begin position="597"/>
        <end position="696"/>
    </location>
</feature>
<proteinExistence type="predicted"/>
<keyword evidence="7" id="KW-1185">Reference proteome</keyword>
<dbReference type="InterPro" id="IPR001599">
    <property type="entry name" value="Macroglobln_a2"/>
</dbReference>
<dbReference type="Pfam" id="PF07678">
    <property type="entry name" value="TED_complement"/>
    <property type="match status" value="1"/>
</dbReference>
<feature type="domain" description="Alpha-2-macroglobulin bait region" evidence="4">
    <location>
        <begin position="364"/>
        <end position="506"/>
    </location>
</feature>
<dbReference type="Pfam" id="PF07703">
    <property type="entry name" value="A2M_BRD"/>
    <property type="match status" value="1"/>
</dbReference>
<dbReference type="SMART" id="SM01359">
    <property type="entry name" value="A2M_N_2"/>
    <property type="match status" value="1"/>
</dbReference>